<keyword evidence="10 11" id="KW-0472">Membrane</keyword>
<reference evidence="12 13" key="1">
    <citation type="submission" date="2018-06" db="EMBL/GenBank/DDBJ databases">
        <authorList>
            <consortium name="Pathogen Informatics"/>
            <person name="Doyle S."/>
        </authorList>
    </citation>
    <scope>NUCLEOTIDE SEQUENCE [LARGE SCALE GENOMIC DNA]</scope>
    <source>
        <strain evidence="12 13">NCTC9617</strain>
    </source>
</reference>
<evidence type="ECO:0000256" key="10">
    <source>
        <dbReference type="ARBA" id="ARBA00023136"/>
    </source>
</evidence>
<sequence>MSQDVTVKMLKPDFDSEVSGLVHGYLFHEQRPPQPIASGEVCARYQALADDKAFIWLHLNLNHATAEKWLTSHFPVADFFFEEIRSGSHTTRIERQGENLFAVLNDVLFRPQDTSAETATLWLYCSPRLVVTARFKPLRFIEWMLPRLQTLRVNTSTELLAFLLEEQEEVLEQVVRQASRHVDLIEERLLSNHVQRNRADLARLRRMLLRFQRLLAPEPAAMFRLLNRPPAWMDRAVVQAFRQFTEEFSVVLNDLSGLIERISLLQEEIGARQLEQSNRTLYTLTVITVLALPINIVAGFFGMNVGGIPLASNHHGFILLVVIVAVFTLGAGYLAFRRRDDL</sequence>
<dbReference type="Pfam" id="PF01544">
    <property type="entry name" value="CorA"/>
    <property type="match status" value="1"/>
</dbReference>
<dbReference type="PANTHER" id="PTHR46494:SF3">
    <property type="entry name" value="ZINC TRANSPORT PROTEIN ZNTB"/>
    <property type="match status" value="1"/>
</dbReference>
<evidence type="ECO:0000256" key="4">
    <source>
        <dbReference type="ARBA" id="ARBA00022475"/>
    </source>
</evidence>
<dbReference type="GO" id="GO:0015087">
    <property type="term" value="F:cobalt ion transmembrane transporter activity"/>
    <property type="evidence" value="ECO:0007669"/>
    <property type="project" value="TreeGrafter"/>
</dbReference>
<evidence type="ECO:0000313" key="12">
    <source>
        <dbReference type="EMBL" id="STW39042.1"/>
    </source>
</evidence>
<keyword evidence="9" id="KW-0406">Ion transport</keyword>
<dbReference type="InterPro" id="IPR045861">
    <property type="entry name" value="CorA_cytoplasmic_dom"/>
</dbReference>
<keyword evidence="5" id="KW-0997">Cell inner membrane</keyword>
<dbReference type="Gene3D" id="1.20.58.340">
    <property type="entry name" value="Magnesium transport protein CorA, transmembrane region"/>
    <property type="match status" value="2"/>
</dbReference>
<keyword evidence="7" id="KW-0862">Zinc</keyword>
<evidence type="ECO:0000256" key="11">
    <source>
        <dbReference type="SAM" id="Phobius"/>
    </source>
</evidence>
<keyword evidence="8 11" id="KW-1133">Transmembrane helix</keyword>
<evidence type="ECO:0000313" key="13">
    <source>
        <dbReference type="Proteomes" id="UP000255167"/>
    </source>
</evidence>
<dbReference type="GO" id="GO:0005886">
    <property type="term" value="C:plasma membrane"/>
    <property type="evidence" value="ECO:0007669"/>
    <property type="project" value="UniProtKB-SubCell"/>
</dbReference>
<evidence type="ECO:0000256" key="5">
    <source>
        <dbReference type="ARBA" id="ARBA00022519"/>
    </source>
</evidence>
<comment type="subcellular location">
    <subcellularLocation>
        <location evidence="1">Cell membrane</location>
        <topology evidence="1">Multi-pass membrane protein</topology>
    </subcellularLocation>
</comment>
<feature type="transmembrane region" description="Helical" evidence="11">
    <location>
        <begin position="315"/>
        <end position="336"/>
    </location>
</feature>
<evidence type="ECO:0000256" key="1">
    <source>
        <dbReference type="ARBA" id="ARBA00004651"/>
    </source>
</evidence>
<dbReference type="GO" id="GO:0015095">
    <property type="term" value="F:magnesium ion transmembrane transporter activity"/>
    <property type="evidence" value="ECO:0007669"/>
    <property type="project" value="TreeGrafter"/>
</dbReference>
<dbReference type="GO" id="GO:0050897">
    <property type="term" value="F:cobalt ion binding"/>
    <property type="evidence" value="ECO:0007669"/>
    <property type="project" value="TreeGrafter"/>
</dbReference>
<evidence type="ECO:0000256" key="2">
    <source>
        <dbReference type="ARBA" id="ARBA00009765"/>
    </source>
</evidence>
<dbReference type="Gene3D" id="3.30.460.20">
    <property type="entry name" value="CorA soluble domain-like"/>
    <property type="match status" value="1"/>
</dbReference>
<dbReference type="InterPro" id="IPR002523">
    <property type="entry name" value="MgTranspt_CorA/ZnTranspt_ZntB"/>
</dbReference>
<dbReference type="Proteomes" id="UP000255167">
    <property type="component" value="Unassembled WGS sequence"/>
</dbReference>
<comment type="similarity">
    <text evidence="2">Belongs to the CorA metal ion transporter (MIT) (TC 1.A.35) family.</text>
</comment>
<dbReference type="PANTHER" id="PTHR46494">
    <property type="entry name" value="CORA FAMILY METAL ION TRANSPORTER (EUROFUNG)"/>
    <property type="match status" value="1"/>
</dbReference>
<dbReference type="InterPro" id="IPR045863">
    <property type="entry name" value="CorA_TM1_TM2"/>
</dbReference>
<dbReference type="SUPFAM" id="SSF144083">
    <property type="entry name" value="Magnesium transport protein CorA, transmembrane region"/>
    <property type="match status" value="1"/>
</dbReference>
<dbReference type="GO" id="GO:0000287">
    <property type="term" value="F:magnesium ion binding"/>
    <property type="evidence" value="ECO:0007669"/>
    <property type="project" value="TreeGrafter"/>
</dbReference>
<name>A0A060VI69_KLEPN</name>
<keyword evidence="6 11" id="KW-0812">Transmembrane</keyword>
<dbReference type="AlphaFoldDB" id="A0A060VI69"/>
<protein>
    <submittedName>
        <fullName evidence="12">Mg2+ and Co2+ transporter</fullName>
    </submittedName>
</protein>
<evidence type="ECO:0000256" key="3">
    <source>
        <dbReference type="ARBA" id="ARBA00022448"/>
    </source>
</evidence>
<evidence type="ECO:0000256" key="8">
    <source>
        <dbReference type="ARBA" id="ARBA00022989"/>
    </source>
</evidence>
<accession>A0A060VI69</accession>
<evidence type="ECO:0000256" key="6">
    <source>
        <dbReference type="ARBA" id="ARBA00022692"/>
    </source>
</evidence>
<organism evidence="12 13">
    <name type="scientific">Klebsiella pneumoniae</name>
    <dbReference type="NCBI Taxonomy" id="573"/>
    <lineage>
        <taxon>Bacteria</taxon>
        <taxon>Pseudomonadati</taxon>
        <taxon>Pseudomonadota</taxon>
        <taxon>Gammaproteobacteria</taxon>
        <taxon>Enterobacterales</taxon>
        <taxon>Enterobacteriaceae</taxon>
        <taxon>Klebsiella/Raoultella group</taxon>
        <taxon>Klebsiella</taxon>
        <taxon>Klebsiella pneumoniae complex</taxon>
    </lineage>
</organism>
<feature type="transmembrane region" description="Helical" evidence="11">
    <location>
        <begin position="281"/>
        <end position="303"/>
    </location>
</feature>
<evidence type="ECO:0000256" key="7">
    <source>
        <dbReference type="ARBA" id="ARBA00022833"/>
    </source>
</evidence>
<keyword evidence="4" id="KW-1003">Cell membrane</keyword>
<dbReference type="SUPFAM" id="SSF143865">
    <property type="entry name" value="CorA soluble domain-like"/>
    <property type="match status" value="1"/>
</dbReference>
<evidence type="ECO:0000256" key="9">
    <source>
        <dbReference type="ARBA" id="ARBA00023065"/>
    </source>
</evidence>
<keyword evidence="3" id="KW-0813">Transport</keyword>
<dbReference type="EMBL" id="UGNC01000004">
    <property type="protein sequence ID" value="STW39042.1"/>
    <property type="molecule type" value="Genomic_DNA"/>
</dbReference>
<gene>
    <name evidence="12" type="primary">zntB_2</name>
    <name evidence="12" type="ORF">NCTC9617_00563</name>
</gene>
<proteinExistence type="inferred from homology"/>